<keyword evidence="4 6" id="KW-1133">Transmembrane helix</keyword>
<evidence type="ECO:0000256" key="6">
    <source>
        <dbReference type="SAM" id="Phobius"/>
    </source>
</evidence>
<keyword evidence="2" id="KW-1003">Cell membrane</keyword>
<dbReference type="PANTHER" id="PTHR30086:SF20">
    <property type="entry name" value="ARGININE EXPORTER PROTEIN ARGO-RELATED"/>
    <property type="match status" value="1"/>
</dbReference>
<evidence type="ECO:0000313" key="8">
    <source>
        <dbReference type="Proteomes" id="UP001589870"/>
    </source>
</evidence>
<keyword evidence="5 6" id="KW-0472">Membrane</keyword>
<sequence length="212" mass="22291">MNASIGFDPTLFGSFLVAASVICVTPGPDMMYVVSFGVAKGKIGGLAAATGIAMGMLFHTLLAVLGVAAVIARYPMVLEVFRYVGAAYLVYLGISLWRDDSKLVIEDGRVGWSAVRISMQAALVNIANPKIVVFYIAFLPQFTSSSAGSVPLQMLTLGLVFVIMGFATDATVGLFGGSVGSRLTRNTLALRRINRSCAVVLVLLAAVLLLGH</sequence>
<comment type="subcellular location">
    <subcellularLocation>
        <location evidence="1">Cell membrane</location>
        <topology evidence="1">Multi-pass membrane protein</topology>
    </subcellularLocation>
</comment>
<evidence type="ECO:0000256" key="3">
    <source>
        <dbReference type="ARBA" id="ARBA00022692"/>
    </source>
</evidence>
<feature type="transmembrane region" description="Helical" evidence="6">
    <location>
        <begin position="46"/>
        <end position="74"/>
    </location>
</feature>
<keyword evidence="3 6" id="KW-0812">Transmembrane</keyword>
<reference evidence="7 8" key="1">
    <citation type="submission" date="2024-09" db="EMBL/GenBank/DDBJ databases">
        <authorList>
            <person name="Sun Q."/>
            <person name="Mori K."/>
        </authorList>
    </citation>
    <scope>NUCLEOTIDE SEQUENCE [LARGE SCALE GENOMIC DNA]</scope>
    <source>
        <strain evidence="7 8">TBRC 1851</strain>
    </source>
</reference>
<name>A0ABV6U1D5_9ACTN</name>
<gene>
    <name evidence="7" type="ORF">ACFHYQ_05955</name>
</gene>
<dbReference type="Proteomes" id="UP001589870">
    <property type="component" value="Unassembled WGS sequence"/>
</dbReference>
<dbReference type="Pfam" id="PF01810">
    <property type="entry name" value="LysE"/>
    <property type="match status" value="1"/>
</dbReference>
<comment type="caution">
    <text evidence="7">The sequence shown here is derived from an EMBL/GenBank/DDBJ whole genome shotgun (WGS) entry which is preliminary data.</text>
</comment>
<accession>A0ABV6U1D5</accession>
<dbReference type="PANTHER" id="PTHR30086">
    <property type="entry name" value="ARGININE EXPORTER PROTEIN ARGO"/>
    <property type="match status" value="1"/>
</dbReference>
<evidence type="ECO:0000256" key="5">
    <source>
        <dbReference type="ARBA" id="ARBA00023136"/>
    </source>
</evidence>
<evidence type="ECO:0000256" key="1">
    <source>
        <dbReference type="ARBA" id="ARBA00004651"/>
    </source>
</evidence>
<proteinExistence type="predicted"/>
<evidence type="ECO:0000256" key="4">
    <source>
        <dbReference type="ARBA" id="ARBA00022989"/>
    </source>
</evidence>
<feature type="transmembrane region" description="Helical" evidence="6">
    <location>
        <begin position="80"/>
        <end position="97"/>
    </location>
</feature>
<evidence type="ECO:0000256" key="2">
    <source>
        <dbReference type="ARBA" id="ARBA00022475"/>
    </source>
</evidence>
<keyword evidence="8" id="KW-1185">Reference proteome</keyword>
<feature type="transmembrane region" description="Helical" evidence="6">
    <location>
        <begin position="193"/>
        <end position="211"/>
    </location>
</feature>
<dbReference type="InterPro" id="IPR001123">
    <property type="entry name" value="LeuE-type"/>
</dbReference>
<feature type="transmembrane region" description="Helical" evidence="6">
    <location>
        <begin position="117"/>
        <end position="138"/>
    </location>
</feature>
<dbReference type="EMBL" id="JBHMQT010000006">
    <property type="protein sequence ID" value="MFC0861839.1"/>
    <property type="molecule type" value="Genomic_DNA"/>
</dbReference>
<organism evidence="7 8">
    <name type="scientific">Sphaerimonospora cavernae</name>
    <dbReference type="NCBI Taxonomy" id="1740611"/>
    <lineage>
        <taxon>Bacteria</taxon>
        <taxon>Bacillati</taxon>
        <taxon>Actinomycetota</taxon>
        <taxon>Actinomycetes</taxon>
        <taxon>Streptosporangiales</taxon>
        <taxon>Streptosporangiaceae</taxon>
        <taxon>Sphaerimonospora</taxon>
    </lineage>
</organism>
<protein>
    <submittedName>
        <fullName evidence="7">LysE family translocator</fullName>
    </submittedName>
</protein>
<evidence type="ECO:0000313" key="7">
    <source>
        <dbReference type="EMBL" id="MFC0861839.1"/>
    </source>
</evidence>
<feature type="transmembrane region" description="Helical" evidence="6">
    <location>
        <begin position="12"/>
        <end position="34"/>
    </location>
</feature>
<dbReference type="RefSeq" id="WP_394300058.1">
    <property type="nucleotide sequence ID" value="NZ_JBHMQT010000006.1"/>
</dbReference>
<dbReference type="PIRSF" id="PIRSF006324">
    <property type="entry name" value="LeuE"/>
    <property type="match status" value="1"/>
</dbReference>